<evidence type="ECO:0000313" key="3">
    <source>
        <dbReference type="Proteomes" id="UP000041254"/>
    </source>
</evidence>
<gene>
    <name evidence="2" type="ORF">Vbra_10190</name>
</gene>
<organism evidence="2 3">
    <name type="scientific">Vitrella brassicaformis (strain CCMP3155)</name>
    <dbReference type="NCBI Taxonomy" id="1169540"/>
    <lineage>
        <taxon>Eukaryota</taxon>
        <taxon>Sar</taxon>
        <taxon>Alveolata</taxon>
        <taxon>Colpodellida</taxon>
        <taxon>Vitrellaceae</taxon>
        <taxon>Vitrella</taxon>
    </lineage>
</organism>
<dbReference type="VEuPathDB" id="CryptoDB:Vbra_10190"/>
<feature type="transmembrane region" description="Helical" evidence="1">
    <location>
        <begin position="97"/>
        <end position="119"/>
    </location>
</feature>
<keyword evidence="1" id="KW-1133">Transmembrane helix</keyword>
<accession>A0A0G4GP08</accession>
<keyword evidence="1" id="KW-0472">Membrane</keyword>
<dbReference type="InParanoid" id="A0A0G4GP08"/>
<evidence type="ECO:0000256" key="1">
    <source>
        <dbReference type="SAM" id="Phobius"/>
    </source>
</evidence>
<sequence>MSSSFAEVPPPSSRRWACRSTGCPLVGATRPAECHAGHHGGFAFGDQSHILLLDSSRWEMSAKDPRFWESVRLGGGVGGVGGGALALFRAVLQGPRLSAPITVAAMGGGAAVCAALFAVEHHMELHEDK</sequence>
<dbReference type="AlphaFoldDB" id="A0A0G4GP08"/>
<dbReference type="EMBL" id="CDMY01000741">
    <property type="protein sequence ID" value="CEM32016.1"/>
    <property type="molecule type" value="Genomic_DNA"/>
</dbReference>
<proteinExistence type="predicted"/>
<keyword evidence="3" id="KW-1185">Reference proteome</keyword>
<reference evidence="2 3" key="1">
    <citation type="submission" date="2014-11" db="EMBL/GenBank/DDBJ databases">
        <authorList>
            <person name="Zhu J."/>
            <person name="Qi W."/>
            <person name="Song R."/>
        </authorList>
    </citation>
    <scope>NUCLEOTIDE SEQUENCE [LARGE SCALE GENOMIC DNA]</scope>
</reference>
<dbReference type="Proteomes" id="UP000041254">
    <property type="component" value="Unassembled WGS sequence"/>
</dbReference>
<protein>
    <submittedName>
        <fullName evidence="2">Uncharacterized protein</fullName>
    </submittedName>
</protein>
<feature type="transmembrane region" description="Helical" evidence="1">
    <location>
        <begin position="70"/>
        <end position="91"/>
    </location>
</feature>
<name>A0A0G4GP08_VITBC</name>
<keyword evidence="1" id="KW-0812">Transmembrane</keyword>
<evidence type="ECO:0000313" key="2">
    <source>
        <dbReference type="EMBL" id="CEM32016.1"/>
    </source>
</evidence>